<dbReference type="GeneID" id="39576017"/>
<keyword evidence="1 8" id="KW-0732">Signal</keyword>
<dbReference type="RefSeq" id="XP_028471580.1">
    <property type="nucleotide sequence ID" value="XM_028607539.1"/>
</dbReference>
<organism evidence="9 10">
    <name type="scientific">Sodiomyces alkalinus (strain CBS 110278 / VKM F-3762 / F11)</name>
    <name type="common">Alkaliphilic filamentous fungus</name>
    <dbReference type="NCBI Taxonomy" id="1314773"/>
    <lineage>
        <taxon>Eukaryota</taxon>
        <taxon>Fungi</taxon>
        <taxon>Dikarya</taxon>
        <taxon>Ascomycota</taxon>
        <taxon>Pezizomycotina</taxon>
        <taxon>Sordariomycetes</taxon>
        <taxon>Hypocreomycetidae</taxon>
        <taxon>Glomerellales</taxon>
        <taxon>Plectosphaerellaceae</taxon>
        <taxon>Sodiomyces</taxon>
    </lineage>
</organism>
<evidence type="ECO:0000313" key="9">
    <source>
        <dbReference type="EMBL" id="ROT43774.1"/>
    </source>
</evidence>
<evidence type="ECO:0000256" key="5">
    <source>
        <dbReference type="ARBA" id="ARBA00023295"/>
    </source>
</evidence>
<evidence type="ECO:0000256" key="3">
    <source>
        <dbReference type="ARBA" id="ARBA00023001"/>
    </source>
</evidence>
<keyword evidence="10" id="KW-1185">Reference proteome</keyword>
<dbReference type="FunFam" id="2.130.10.10:FF:000534">
    <property type="entry name" value="Xyloglucanase Xgh74A"/>
    <property type="match status" value="1"/>
</dbReference>
<dbReference type="STRING" id="1314773.A0A3N2QAK0"/>
<dbReference type="SUPFAM" id="SSF110296">
    <property type="entry name" value="Oligoxyloglucan reducing end-specific cellobiohydrolase"/>
    <property type="match status" value="2"/>
</dbReference>
<dbReference type="GO" id="GO:0030245">
    <property type="term" value="P:cellulose catabolic process"/>
    <property type="evidence" value="ECO:0007669"/>
    <property type="project" value="UniProtKB-KW"/>
</dbReference>
<dbReference type="GO" id="GO:0010411">
    <property type="term" value="P:xyloglucan metabolic process"/>
    <property type="evidence" value="ECO:0007669"/>
    <property type="project" value="TreeGrafter"/>
</dbReference>
<keyword evidence="4" id="KW-0119">Carbohydrate metabolism</keyword>
<accession>A0A3N2QAK0</accession>
<gene>
    <name evidence="9" type="ORF">SODALDRAFT_267234</name>
</gene>
<feature type="chain" id="PRO_5018078636" evidence="8">
    <location>
        <begin position="17"/>
        <end position="739"/>
    </location>
</feature>
<evidence type="ECO:0000256" key="7">
    <source>
        <dbReference type="ARBA" id="ARBA00037986"/>
    </source>
</evidence>
<dbReference type="EMBL" id="ML119051">
    <property type="protein sequence ID" value="ROT43774.1"/>
    <property type="molecule type" value="Genomic_DNA"/>
</dbReference>
<evidence type="ECO:0000256" key="8">
    <source>
        <dbReference type="SAM" id="SignalP"/>
    </source>
</evidence>
<evidence type="ECO:0000256" key="6">
    <source>
        <dbReference type="ARBA" id="ARBA00023326"/>
    </source>
</evidence>
<dbReference type="InterPro" id="IPR052025">
    <property type="entry name" value="Xyloglucanase_GH74"/>
</dbReference>
<name>A0A3N2QAK0_SODAK</name>
<evidence type="ECO:0000256" key="2">
    <source>
        <dbReference type="ARBA" id="ARBA00022801"/>
    </source>
</evidence>
<comment type="similarity">
    <text evidence="7">Belongs to the glycosyl hydrolase 74 family.</text>
</comment>
<dbReference type="PANTHER" id="PTHR43739:SF2">
    <property type="entry name" value="OLIGOXYLOGLUCAN-REDUCING END-SPECIFIC XYLOGLUCANASE-RELATED"/>
    <property type="match status" value="1"/>
</dbReference>
<dbReference type="AlphaFoldDB" id="A0A3N2QAK0"/>
<keyword evidence="6" id="KW-0624">Polysaccharide degradation</keyword>
<keyword evidence="3" id="KW-0136">Cellulose degradation</keyword>
<dbReference type="Gene3D" id="2.130.10.10">
    <property type="entry name" value="YVTN repeat-like/Quinoprotein amine dehydrogenase"/>
    <property type="match status" value="2"/>
</dbReference>
<dbReference type="InterPro" id="IPR015943">
    <property type="entry name" value="WD40/YVTN_repeat-like_dom_sf"/>
</dbReference>
<dbReference type="GO" id="GO:0016798">
    <property type="term" value="F:hydrolase activity, acting on glycosyl bonds"/>
    <property type="evidence" value="ECO:0007669"/>
    <property type="project" value="UniProtKB-KW"/>
</dbReference>
<reference evidence="9 10" key="1">
    <citation type="journal article" date="2018" name="Mol. Ecol.">
        <title>The obligate alkalophilic soda-lake fungus Sodiomyces alkalinus has shifted to a protein diet.</title>
        <authorList>
            <person name="Grum-Grzhimaylo A.A."/>
            <person name="Falkoski D.L."/>
            <person name="van den Heuvel J."/>
            <person name="Valero-Jimenez C.A."/>
            <person name="Min B."/>
            <person name="Choi I.G."/>
            <person name="Lipzen A."/>
            <person name="Daum C.G."/>
            <person name="Aanen D.K."/>
            <person name="Tsang A."/>
            <person name="Henrissat B."/>
            <person name="Bilanenko E.N."/>
            <person name="de Vries R.P."/>
            <person name="van Kan J.A.L."/>
            <person name="Grigoriev I.V."/>
            <person name="Debets A.J.M."/>
        </authorList>
    </citation>
    <scope>NUCLEOTIDE SEQUENCE [LARGE SCALE GENOMIC DNA]</scope>
    <source>
        <strain evidence="9 10">F11</strain>
    </source>
</reference>
<dbReference type="PANTHER" id="PTHR43739">
    <property type="entry name" value="XYLOGLUCANASE (EUROFUNG)"/>
    <property type="match status" value="1"/>
</dbReference>
<sequence length="739" mass="78011">MKHQLLLAAAATACAAFEWENVHIGGGGGFVPGILFHPNAEGVAYARTDIGGLYRWNSDDSWTPLTDNLAFHHNWNRWGIDAVAVDPSDPDVVLAAFGMYTNSWDPNNGAIGRSEDRGETWTFSELPFKVGGNMPGRGMGERLAVDPINSNIVYFGARSGNGLWKSADGGATFEHVTAFPNPGTFIPDPQDQSGYNSDIHGLAFVTFDTTSAPLDGATSRIFVGTADSTAESVYVSEDAGATWSPVASQPIGFLPHKAKLSPEERVLYLTYSDGTGPYDGSDGAVYRYDMATGSWTDITPVSGGDHFFGFGGLALDAQNPGTLVVAALNSWWPDAQLWRSTDSGASWTPIWQWGNYPEMDLRYNISAPKAPWIQTSFLDGVTEKLGWMIESLEINPFDSDHWLYGTGLTIYGGHDLTNWDDADETINIQSLADGIEEFAILSLASAPGGSELLIATYDNSGFTFASADDLDAPPQSTWTNPRFDGSVSVDYAGNDVNRVVQVGNVRGQEQLAVSSDGGFTWGMSPAADTDAAGGTVAYSADGDVILWSTEAVGVRRSQNGGALSSVSSLPARAAIASDKRDNDVFYAGAGGTFYVSTDGGATFVPGGALEGVSQVRYIAAHPAEAGDVWVSTNAGVFHSVDFGETFELAGDITNAFRIALGRGKGEAWNVYAFGIGPAGPKLYGSANGGATWHDVQGEIGFGAIDANALAGSGNHPGLVYVGTNGRGVFWAEGVVGPKC</sequence>
<dbReference type="Proteomes" id="UP000272025">
    <property type="component" value="Unassembled WGS sequence"/>
</dbReference>
<dbReference type="OrthoDB" id="2151161at2759"/>
<keyword evidence="5" id="KW-0326">Glycosidase</keyword>
<protein>
    <submittedName>
        <fullName evidence="9">Oligoxyloglucan reducing end-specific cellobiohydrolase</fullName>
    </submittedName>
</protein>
<evidence type="ECO:0000256" key="1">
    <source>
        <dbReference type="ARBA" id="ARBA00022729"/>
    </source>
</evidence>
<evidence type="ECO:0000256" key="4">
    <source>
        <dbReference type="ARBA" id="ARBA00023277"/>
    </source>
</evidence>
<keyword evidence="2 9" id="KW-0378">Hydrolase</keyword>
<dbReference type="CDD" id="cd15482">
    <property type="entry name" value="Sialidase_non-viral"/>
    <property type="match status" value="1"/>
</dbReference>
<evidence type="ECO:0000313" key="10">
    <source>
        <dbReference type="Proteomes" id="UP000272025"/>
    </source>
</evidence>
<feature type="signal peptide" evidence="8">
    <location>
        <begin position="1"/>
        <end position="16"/>
    </location>
</feature>
<proteinExistence type="inferred from homology"/>